<evidence type="ECO:0000256" key="3">
    <source>
        <dbReference type="ARBA" id="ARBA00022801"/>
    </source>
</evidence>
<dbReference type="InterPro" id="IPR038765">
    <property type="entry name" value="Papain-like_cys_pep_sf"/>
</dbReference>
<dbReference type="Gene3D" id="2.30.30.40">
    <property type="entry name" value="SH3 Domains"/>
    <property type="match status" value="1"/>
</dbReference>
<dbReference type="EMBL" id="BAVZ01000025">
    <property type="protein sequence ID" value="GAF10490.1"/>
    <property type="molecule type" value="Genomic_DNA"/>
</dbReference>
<dbReference type="Pfam" id="PF00877">
    <property type="entry name" value="NLPC_P60"/>
    <property type="match status" value="1"/>
</dbReference>
<evidence type="ECO:0000256" key="6">
    <source>
        <dbReference type="SAM" id="SignalP"/>
    </source>
</evidence>
<dbReference type="GO" id="GO:0008234">
    <property type="term" value="F:cysteine-type peptidase activity"/>
    <property type="evidence" value="ECO:0007669"/>
    <property type="project" value="UniProtKB-KW"/>
</dbReference>
<feature type="compositionally biased region" description="Low complexity" evidence="5">
    <location>
        <begin position="111"/>
        <end position="127"/>
    </location>
</feature>
<reference evidence="8 9" key="1">
    <citation type="journal article" date="2014" name="Genome Announc.">
        <title>Draft Genome Sequence of Paenibacillus pini JCM 16418T, Isolated from the Rhizosphere of Pine Tree.</title>
        <authorList>
            <person name="Yuki M."/>
            <person name="Oshima K."/>
            <person name="Suda W."/>
            <person name="Oshida Y."/>
            <person name="Kitamura K."/>
            <person name="Iida Y."/>
            <person name="Hattori M."/>
            <person name="Ohkuma M."/>
        </authorList>
    </citation>
    <scope>NUCLEOTIDE SEQUENCE [LARGE SCALE GENOMIC DNA]</scope>
    <source>
        <strain evidence="8 9">JCM 16418</strain>
    </source>
</reference>
<keyword evidence="9" id="KW-1185">Reference proteome</keyword>
<dbReference type="OrthoDB" id="9813118at2"/>
<accession>W7YHV8</accession>
<dbReference type="eggNOG" id="COG0791">
    <property type="taxonomic scope" value="Bacteria"/>
</dbReference>
<name>W7YHV8_9BACL</name>
<dbReference type="InterPro" id="IPR051202">
    <property type="entry name" value="Peptidase_C40"/>
</dbReference>
<evidence type="ECO:0000256" key="4">
    <source>
        <dbReference type="ARBA" id="ARBA00022807"/>
    </source>
</evidence>
<dbReference type="InterPro" id="IPR000064">
    <property type="entry name" value="NLP_P60_dom"/>
</dbReference>
<dbReference type="RefSeq" id="WP_036652936.1">
    <property type="nucleotide sequence ID" value="NZ_BAVZ01000025.1"/>
</dbReference>
<evidence type="ECO:0000256" key="2">
    <source>
        <dbReference type="ARBA" id="ARBA00022670"/>
    </source>
</evidence>
<dbReference type="STRING" id="1236976.JCM16418_4699"/>
<dbReference type="InterPro" id="IPR003646">
    <property type="entry name" value="SH3-like_bac-type"/>
</dbReference>
<keyword evidence="4" id="KW-0788">Thiol protease</keyword>
<feature type="domain" description="NlpC/P60" evidence="7">
    <location>
        <begin position="133"/>
        <end position="277"/>
    </location>
</feature>
<dbReference type="SUPFAM" id="SSF54001">
    <property type="entry name" value="Cysteine proteinases"/>
    <property type="match status" value="1"/>
</dbReference>
<dbReference type="PROSITE" id="PS51935">
    <property type="entry name" value="NLPC_P60"/>
    <property type="match status" value="1"/>
</dbReference>
<dbReference type="PANTHER" id="PTHR47053:SF1">
    <property type="entry name" value="MUREIN DD-ENDOPEPTIDASE MEPH-RELATED"/>
    <property type="match status" value="1"/>
</dbReference>
<feature type="signal peptide" evidence="6">
    <location>
        <begin position="1"/>
        <end position="20"/>
    </location>
</feature>
<feature type="chain" id="PRO_5038769607" evidence="6">
    <location>
        <begin position="21"/>
        <end position="277"/>
    </location>
</feature>
<sequence>MINIKNRLLGCLLVTATLSAAVLLPTPSRVDASSAKVQAATSTGIIQSTVKLRDKPSMASNVVAYLKNGDRVQIMEKSTAYFYKIKTSTGKIGYTSVSDQYIKVNQGSGSVTTPDTNTEPPVTTVPPIQSNTSKDIENVIKIGMNYLGTPYEYGSDRNTTTTFDCSDFIRQIYKEGAGITLPSDSRKQGTWIKENSKAVSDTSKLKRGDLVFFMSYKGSNASSYQGINKLNQTITHVALYLGDNKLLHTYSIASGGVKVTDFSDSWKNRFMYGGSVE</sequence>
<organism evidence="8 9">
    <name type="scientific">Paenibacillus pini JCM 16418</name>
    <dbReference type="NCBI Taxonomy" id="1236976"/>
    <lineage>
        <taxon>Bacteria</taxon>
        <taxon>Bacillati</taxon>
        <taxon>Bacillota</taxon>
        <taxon>Bacilli</taxon>
        <taxon>Bacillales</taxon>
        <taxon>Paenibacillaceae</taxon>
        <taxon>Paenibacillus</taxon>
    </lineage>
</organism>
<evidence type="ECO:0000256" key="1">
    <source>
        <dbReference type="ARBA" id="ARBA00007074"/>
    </source>
</evidence>
<comment type="caution">
    <text evidence="8">The sequence shown here is derived from an EMBL/GenBank/DDBJ whole genome shotgun (WGS) entry which is preliminary data.</text>
</comment>
<dbReference type="Proteomes" id="UP000019364">
    <property type="component" value="Unassembled WGS sequence"/>
</dbReference>
<feature type="region of interest" description="Disordered" evidence="5">
    <location>
        <begin position="108"/>
        <end position="130"/>
    </location>
</feature>
<evidence type="ECO:0000313" key="8">
    <source>
        <dbReference type="EMBL" id="GAF10490.1"/>
    </source>
</evidence>
<gene>
    <name evidence="8" type="ORF">JCM16418_4699</name>
</gene>
<dbReference type="AlphaFoldDB" id="W7YHV8"/>
<dbReference type="Gene3D" id="3.90.1720.10">
    <property type="entry name" value="endopeptidase domain like (from Nostoc punctiforme)"/>
    <property type="match status" value="1"/>
</dbReference>
<evidence type="ECO:0000256" key="5">
    <source>
        <dbReference type="SAM" id="MobiDB-lite"/>
    </source>
</evidence>
<dbReference type="PANTHER" id="PTHR47053">
    <property type="entry name" value="MUREIN DD-ENDOPEPTIDASE MEPH-RELATED"/>
    <property type="match status" value="1"/>
</dbReference>
<keyword evidence="3" id="KW-0378">Hydrolase</keyword>
<keyword evidence="2" id="KW-0645">Protease</keyword>
<keyword evidence="6" id="KW-0732">Signal</keyword>
<evidence type="ECO:0000313" key="9">
    <source>
        <dbReference type="Proteomes" id="UP000019364"/>
    </source>
</evidence>
<dbReference type="Pfam" id="PF08239">
    <property type="entry name" value="SH3_3"/>
    <property type="match status" value="1"/>
</dbReference>
<dbReference type="GO" id="GO:0006508">
    <property type="term" value="P:proteolysis"/>
    <property type="evidence" value="ECO:0007669"/>
    <property type="project" value="UniProtKB-KW"/>
</dbReference>
<protein>
    <submittedName>
        <fullName evidence="8">NLP/P60 family protein</fullName>
    </submittedName>
</protein>
<proteinExistence type="inferred from homology"/>
<evidence type="ECO:0000259" key="7">
    <source>
        <dbReference type="PROSITE" id="PS51935"/>
    </source>
</evidence>
<comment type="similarity">
    <text evidence="1">Belongs to the peptidase C40 family.</text>
</comment>